<dbReference type="AlphaFoldDB" id="A0A449AYU0"/>
<dbReference type="Pfam" id="PF01765">
    <property type="entry name" value="RRF"/>
    <property type="match status" value="1"/>
</dbReference>
<organism evidence="5 6">
    <name type="scientific">Mycoplasmopsis gallopavonis</name>
    <dbReference type="NCBI Taxonomy" id="76629"/>
    <lineage>
        <taxon>Bacteria</taxon>
        <taxon>Bacillati</taxon>
        <taxon>Mycoplasmatota</taxon>
        <taxon>Mycoplasmoidales</taxon>
        <taxon>Metamycoplasmataceae</taxon>
        <taxon>Mycoplasmopsis</taxon>
    </lineage>
</organism>
<evidence type="ECO:0000256" key="2">
    <source>
        <dbReference type="ARBA" id="ARBA00022917"/>
    </source>
</evidence>
<evidence type="ECO:0000313" key="6">
    <source>
        <dbReference type="Proteomes" id="UP000289862"/>
    </source>
</evidence>
<dbReference type="Gene3D" id="3.30.1360.40">
    <property type="match status" value="1"/>
</dbReference>
<evidence type="ECO:0000256" key="3">
    <source>
        <dbReference type="HAMAP-Rule" id="MF_00040"/>
    </source>
</evidence>
<dbReference type="GO" id="GO:0043023">
    <property type="term" value="F:ribosomal large subunit binding"/>
    <property type="evidence" value="ECO:0007669"/>
    <property type="project" value="TreeGrafter"/>
</dbReference>
<dbReference type="HAMAP" id="MF_00040">
    <property type="entry name" value="RRF"/>
    <property type="match status" value="1"/>
</dbReference>
<dbReference type="GO" id="GO:0006415">
    <property type="term" value="P:translational termination"/>
    <property type="evidence" value="ECO:0007669"/>
    <property type="project" value="UniProtKB-UniRule"/>
</dbReference>
<dbReference type="PANTHER" id="PTHR20982">
    <property type="entry name" value="RIBOSOME RECYCLING FACTOR"/>
    <property type="match status" value="1"/>
</dbReference>
<proteinExistence type="inferred from homology"/>
<dbReference type="KEGG" id="mgal:NCTC10186_00080"/>
<name>A0A449AYU0_9BACT</name>
<reference evidence="5 6" key="1">
    <citation type="submission" date="2019-01" db="EMBL/GenBank/DDBJ databases">
        <authorList>
            <consortium name="Pathogen Informatics"/>
        </authorList>
    </citation>
    <scope>NUCLEOTIDE SEQUENCE [LARGE SCALE GENOMIC DNA]</scope>
    <source>
        <strain evidence="5 6">NCTC10186</strain>
    </source>
</reference>
<dbReference type="InterPro" id="IPR023584">
    <property type="entry name" value="Ribosome_recyc_fac_dom"/>
</dbReference>
<dbReference type="FunFam" id="3.30.1360.40:FF:000001">
    <property type="entry name" value="Ribosome-recycling factor"/>
    <property type="match status" value="1"/>
</dbReference>
<dbReference type="PANTHER" id="PTHR20982:SF3">
    <property type="entry name" value="MITOCHONDRIAL RIBOSOME RECYCLING FACTOR PSEUDO 1"/>
    <property type="match status" value="1"/>
</dbReference>
<evidence type="ECO:0000256" key="1">
    <source>
        <dbReference type="ARBA" id="ARBA00005912"/>
    </source>
</evidence>
<evidence type="ECO:0000313" key="5">
    <source>
        <dbReference type="EMBL" id="VEU72616.1"/>
    </source>
</evidence>
<keyword evidence="6" id="KW-1185">Reference proteome</keyword>
<accession>A0A449AYU0</accession>
<keyword evidence="3" id="KW-0963">Cytoplasm</keyword>
<dbReference type="EMBL" id="LR215031">
    <property type="protein sequence ID" value="VEU72616.1"/>
    <property type="molecule type" value="Genomic_DNA"/>
</dbReference>
<dbReference type="Proteomes" id="UP000289862">
    <property type="component" value="Chromosome"/>
</dbReference>
<evidence type="ECO:0000259" key="4">
    <source>
        <dbReference type="Pfam" id="PF01765"/>
    </source>
</evidence>
<dbReference type="GO" id="GO:0005737">
    <property type="term" value="C:cytoplasm"/>
    <property type="evidence" value="ECO:0007669"/>
    <property type="project" value="UniProtKB-SubCell"/>
</dbReference>
<dbReference type="SUPFAM" id="SSF55194">
    <property type="entry name" value="Ribosome recycling factor, RRF"/>
    <property type="match status" value="1"/>
</dbReference>
<comment type="subcellular location">
    <subcellularLocation>
        <location evidence="3">Cytoplasm</location>
    </subcellularLocation>
</comment>
<dbReference type="Gene3D" id="1.10.132.20">
    <property type="entry name" value="Ribosome-recycling factor"/>
    <property type="match status" value="1"/>
</dbReference>
<protein>
    <recommendedName>
        <fullName evidence="3">Ribosome-recycling factor</fullName>
        <shortName evidence="3">RRF</shortName>
    </recommendedName>
    <alternativeName>
        <fullName evidence="3">Ribosome-releasing factor</fullName>
    </alternativeName>
</protein>
<feature type="domain" description="Ribosome recycling factor" evidence="4">
    <location>
        <begin position="24"/>
        <end position="181"/>
    </location>
</feature>
<keyword evidence="2 3" id="KW-0648">Protein biosynthesis</keyword>
<dbReference type="RefSeq" id="WP_119572075.1">
    <property type="nucleotide sequence ID" value="NZ_LR215031.1"/>
</dbReference>
<dbReference type="OrthoDB" id="9804006at2"/>
<dbReference type="InterPro" id="IPR002661">
    <property type="entry name" value="Ribosome_recyc_fac"/>
</dbReference>
<sequence length="183" mass="21065">MEFELFELEFEEKVEKALNHYRFELSKISTGRANPQLIKGIKVNYYDVMTPLEELVNISVPEPQQLLIKPYDITSIKEILKALDKANLGIQPVDEGNQVRLTFPPLTTDRRREMVKSIAKFTEAAKVGVRNARQDANKVIKASEELSEDVQKTYLDKIQKLVDKNIDKISELAKEKESELMNK</sequence>
<gene>
    <name evidence="5" type="primary">MCYN0029</name>
    <name evidence="3" type="synonym">frr</name>
    <name evidence="5" type="ORF">NCTC10186_00080</name>
</gene>
<dbReference type="InterPro" id="IPR036191">
    <property type="entry name" value="RRF_sf"/>
</dbReference>
<comment type="function">
    <text evidence="3">Responsible for the release of ribosomes from messenger RNA at the termination of protein biosynthesis. May increase the efficiency of translation by recycling ribosomes from one round of translation to another.</text>
</comment>
<comment type="similarity">
    <text evidence="1 3">Belongs to the RRF family.</text>
</comment>
<dbReference type="NCBIfam" id="TIGR00496">
    <property type="entry name" value="frr"/>
    <property type="match status" value="1"/>
</dbReference>